<organism evidence="1 2">
    <name type="scientific">Agrocybe chaxingu</name>
    <dbReference type="NCBI Taxonomy" id="84603"/>
    <lineage>
        <taxon>Eukaryota</taxon>
        <taxon>Fungi</taxon>
        <taxon>Dikarya</taxon>
        <taxon>Basidiomycota</taxon>
        <taxon>Agaricomycotina</taxon>
        <taxon>Agaricomycetes</taxon>
        <taxon>Agaricomycetidae</taxon>
        <taxon>Agaricales</taxon>
        <taxon>Agaricineae</taxon>
        <taxon>Strophariaceae</taxon>
        <taxon>Agrocybe</taxon>
    </lineage>
</organism>
<name>A0A9W8MSH4_9AGAR</name>
<sequence>MDRVLSPKELAQLFKTHEERRVLSTSLTRLQFKVDRLTPDIFVALPDLFPNLENLQIECSGVEGNAATRGYKPEFTAHLEQYEDRLKAWTLKNLTLGLPKFTWMSLFEQDLVKFFPNITLNPVM</sequence>
<dbReference type="AlphaFoldDB" id="A0A9W8MSH4"/>
<gene>
    <name evidence="1" type="ORF">NLJ89_g10058</name>
</gene>
<accession>A0A9W8MSH4</accession>
<proteinExistence type="predicted"/>
<keyword evidence="2" id="KW-1185">Reference proteome</keyword>
<dbReference type="Proteomes" id="UP001148786">
    <property type="component" value="Unassembled WGS sequence"/>
</dbReference>
<evidence type="ECO:0000313" key="2">
    <source>
        <dbReference type="Proteomes" id="UP001148786"/>
    </source>
</evidence>
<reference evidence="1" key="1">
    <citation type="submission" date="2022-07" db="EMBL/GenBank/DDBJ databases">
        <title>Genome Sequence of Agrocybe chaxingu.</title>
        <authorList>
            <person name="Buettner E."/>
        </authorList>
    </citation>
    <scope>NUCLEOTIDE SEQUENCE</scope>
    <source>
        <strain evidence="1">MP-N11</strain>
    </source>
</reference>
<protein>
    <submittedName>
        <fullName evidence="1">Uncharacterized protein</fullName>
    </submittedName>
</protein>
<dbReference type="EMBL" id="JANKHO010001723">
    <property type="protein sequence ID" value="KAJ3499802.1"/>
    <property type="molecule type" value="Genomic_DNA"/>
</dbReference>
<evidence type="ECO:0000313" key="1">
    <source>
        <dbReference type="EMBL" id="KAJ3499802.1"/>
    </source>
</evidence>
<comment type="caution">
    <text evidence="1">The sequence shown here is derived from an EMBL/GenBank/DDBJ whole genome shotgun (WGS) entry which is preliminary data.</text>
</comment>